<organism evidence="2 3">
    <name type="scientific">Imperialibacter roseus</name>
    <dbReference type="NCBI Taxonomy" id="1324217"/>
    <lineage>
        <taxon>Bacteria</taxon>
        <taxon>Pseudomonadati</taxon>
        <taxon>Bacteroidota</taxon>
        <taxon>Cytophagia</taxon>
        <taxon>Cytophagales</taxon>
        <taxon>Flammeovirgaceae</taxon>
        <taxon>Imperialibacter</taxon>
    </lineage>
</organism>
<dbReference type="PROSITE" id="PS51257">
    <property type="entry name" value="PROKAR_LIPOPROTEIN"/>
    <property type="match status" value="1"/>
</dbReference>
<reference evidence="2 3" key="1">
    <citation type="journal article" date="2023" name="Microbiol. Resour. Announc.">
        <title>Complete Genome Sequence of Imperialibacter roseus strain P4T.</title>
        <authorList>
            <person name="Tizabi D.R."/>
            <person name="Bachvaroff T."/>
            <person name="Hill R.T."/>
        </authorList>
    </citation>
    <scope>NUCLEOTIDE SEQUENCE [LARGE SCALE GENOMIC DNA]</scope>
    <source>
        <strain evidence="2 3">P4T</strain>
    </source>
</reference>
<evidence type="ECO:0000313" key="2">
    <source>
        <dbReference type="EMBL" id="WOK06596.1"/>
    </source>
</evidence>
<evidence type="ECO:0000313" key="3">
    <source>
        <dbReference type="Proteomes" id="UP001302349"/>
    </source>
</evidence>
<dbReference type="Proteomes" id="UP001302349">
    <property type="component" value="Chromosome"/>
</dbReference>
<protein>
    <submittedName>
        <fullName evidence="2">Uncharacterized protein</fullName>
    </submittedName>
</protein>
<feature type="chain" id="PRO_5045623830" evidence="1">
    <location>
        <begin position="23"/>
        <end position="244"/>
    </location>
</feature>
<evidence type="ECO:0000256" key="1">
    <source>
        <dbReference type="SAM" id="SignalP"/>
    </source>
</evidence>
<sequence length="244" mass="28121">MRKLLPLLQLAIGACLYNTAPAQNLVSQNPSIEALSNQYDAEVGYSGRIFNGAEYGIKYPDVVDHAFLVSEWQPGSINFLDREYKGLELRYDIVNDLVVLKHYNPNDGISISIMPAQEKINSFTLSSVKFVRLPPQVTGEQKSRFYELIVDKEYKLVARHTKEKFIDKSRGAPVVGFQHKVKLYLKKDNEFIIIRSKRALLKVLEDKKKELADYSRARRLYWHENPKRTAAMLVGYYFDLKGEN</sequence>
<gene>
    <name evidence="2" type="ORF">RT717_26325</name>
</gene>
<keyword evidence="3" id="KW-1185">Reference proteome</keyword>
<feature type="signal peptide" evidence="1">
    <location>
        <begin position="1"/>
        <end position="22"/>
    </location>
</feature>
<dbReference type="EMBL" id="CP136051">
    <property type="protein sequence ID" value="WOK06596.1"/>
    <property type="molecule type" value="Genomic_DNA"/>
</dbReference>
<keyword evidence="1" id="KW-0732">Signal</keyword>
<accession>A0ABZ0IPU8</accession>
<proteinExistence type="predicted"/>
<dbReference type="RefSeq" id="WP_317489310.1">
    <property type="nucleotide sequence ID" value="NZ_CP136051.1"/>
</dbReference>
<name>A0ABZ0IPU8_9BACT</name>